<reference evidence="1" key="1">
    <citation type="submission" date="2020-08" db="EMBL/GenBank/DDBJ databases">
        <title>Multicomponent nature underlies the extraordinary mechanical properties of spider dragline silk.</title>
        <authorList>
            <person name="Kono N."/>
            <person name="Nakamura H."/>
            <person name="Mori M."/>
            <person name="Yoshida Y."/>
            <person name="Ohtoshi R."/>
            <person name="Malay A.D."/>
            <person name="Moran D.A.P."/>
            <person name="Tomita M."/>
            <person name="Numata K."/>
            <person name="Arakawa K."/>
        </authorList>
    </citation>
    <scope>NUCLEOTIDE SEQUENCE</scope>
</reference>
<proteinExistence type="predicted"/>
<dbReference type="Proteomes" id="UP000886998">
    <property type="component" value="Unassembled WGS sequence"/>
</dbReference>
<name>A0A8X6XH10_9ARAC</name>
<keyword evidence="2" id="KW-1185">Reference proteome</keyword>
<dbReference type="OrthoDB" id="6432315at2759"/>
<comment type="caution">
    <text evidence="1">The sequence shown here is derived from an EMBL/GenBank/DDBJ whole genome shotgun (WGS) entry which is preliminary data.</text>
</comment>
<gene>
    <name evidence="1" type="ORF">TNIN_58601</name>
</gene>
<dbReference type="EMBL" id="BMAV01008731">
    <property type="protein sequence ID" value="GFY52527.1"/>
    <property type="molecule type" value="Genomic_DNA"/>
</dbReference>
<accession>A0A8X6XH10</accession>
<organism evidence="1 2">
    <name type="scientific">Trichonephila inaurata madagascariensis</name>
    <dbReference type="NCBI Taxonomy" id="2747483"/>
    <lineage>
        <taxon>Eukaryota</taxon>
        <taxon>Metazoa</taxon>
        <taxon>Ecdysozoa</taxon>
        <taxon>Arthropoda</taxon>
        <taxon>Chelicerata</taxon>
        <taxon>Arachnida</taxon>
        <taxon>Araneae</taxon>
        <taxon>Araneomorphae</taxon>
        <taxon>Entelegynae</taxon>
        <taxon>Araneoidea</taxon>
        <taxon>Nephilidae</taxon>
        <taxon>Trichonephila</taxon>
        <taxon>Trichonephila inaurata</taxon>
    </lineage>
</organism>
<protein>
    <submittedName>
        <fullName evidence="1">Uncharacterized protein</fullName>
    </submittedName>
</protein>
<evidence type="ECO:0000313" key="2">
    <source>
        <dbReference type="Proteomes" id="UP000886998"/>
    </source>
</evidence>
<dbReference type="AlphaFoldDB" id="A0A8X6XH10"/>
<evidence type="ECO:0000313" key="1">
    <source>
        <dbReference type="EMBL" id="GFY52527.1"/>
    </source>
</evidence>
<sequence>MIAPKENEEKLSKSAERKVLIRLSPTAHLISAVKKRFPSKIPVLQKSYFASNGRNQNSQLDSTLSAADR</sequence>